<gene>
    <name evidence="14" type="ORF">LIER_31601</name>
</gene>
<dbReference type="InterPro" id="IPR050794">
    <property type="entry name" value="CPA2_transporter"/>
</dbReference>
<reference evidence="14 15" key="1">
    <citation type="submission" date="2024-01" db="EMBL/GenBank/DDBJ databases">
        <title>The complete chloroplast genome sequence of Lithospermum erythrorhizon: insights into the phylogenetic relationship among Boraginaceae species and the maternal lineages of purple gromwells.</title>
        <authorList>
            <person name="Okada T."/>
            <person name="Watanabe K."/>
        </authorList>
    </citation>
    <scope>NUCLEOTIDE SEQUENCE [LARGE SCALE GENOMIC DNA]</scope>
</reference>
<feature type="transmembrane region" description="Helical" evidence="10">
    <location>
        <begin position="380"/>
        <end position="400"/>
    </location>
</feature>
<dbReference type="GO" id="GO:0015297">
    <property type="term" value="F:antiporter activity"/>
    <property type="evidence" value="ECO:0007669"/>
    <property type="project" value="InterPro"/>
</dbReference>
<evidence type="ECO:0000256" key="7">
    <source>
        <dbReference type="ARBA" id="ARBA00023065"/>
    </source>
</evidence>
<keyword evidence="5" id="KW-0630">Potassium</keyword>
<dbReference type="InterPro" id="IPR006153">
    <property type="entry name" value="Cation/H_exchanger_TM"/>
</dbReference>
<keyword evidence="7" id="KW-0406">Ion transport</keyword>
<dbReference type="AlphaFoldDB" id="A0AAV3RTC6"/>
<feature type="transmembrane region" description="Helical" evidence="10">
    <location>
        <begin position="351"/>
        <end position="373"/>
    </location>
</feature>
<keyword evidence="6 10" id="KW-1133">Transmembrane helix</keyword>
<evidence type="ECO:0000256" key="3">
    <source>
        <dbReference type="ARBA" id="ARBA00022538"/>
    </source>
</evidence>
<feature type="transmembrane region" description="Helical" evidence="10">
    <location>
        <begin position="42"/>
        <end position="60"/>
    </location>
</feature>
<keyword evidence="3" id="KW-0633">Potassium transport</keyword>
<evidence type="ECO:0000256" key="2">
    <source>
        <dbReference type="ARBA" id="ARBA00022448"/>
    </source>
</evidence>
<accession>A0AAV3RTC6</accession>
<dbReference type="InterPro" id="IPR038770">
    <property type="entry name" value="Na+/solute_symporter_sf"/>
</dbReference>
<keyword evidence="8 10" id="KW-0472">Membrane</keyword>
<sequence length="773" mass="86312">MSLHDEHPFDGDFCPINVDYNSPGLFDPLRASNFLSYDLPRIHFQLVIIFLLTYPLHMLLKKIHLPRIASQILVGIMLGPSILGRIGDLEGKVFPDNGDIFLSYLSRIGYIFFIFLWGVKMDSKMVVRAGWRGWIVGISGGLLPLIIGQAVFLEHVGSLLQKDMLGKVISTQCFISFPVVASILVDLKIINTELGHVALASSLVSNFIDISTSIVSTSIRSWTDAIRKTMMAQSFSLFGLFLLFSVVFVKPLSHRMIRQTPKGKQVKPVFIVVMCIMLLVSCLFADNIALNHEVGAFIIGLAVPDGPPLGSTLVEKLETLVDGLLIPLMIAYCGTKVDLRHLADPDFIRSMWILIILSLGSQLLSIFIPALCFKMPPRDALALSFILSSQGIVQIATHLFLFNSEVFDKETFSMMILSVLVIASSMDTLARLTYNYSFTYAGYQKRTIQHEGLNGELKILACIYHFDDVYSTKKLLEASIPDEKSPVSVAVIHLEELVGRANPQLIDHKVGQSATFSSGSRSQEVFEFFTSFEHQYIGSVNVHLFTGLSMLKFMHQDICGLAFKKSVSLIILPFHRKWNHQGKVISDNNSLRMVNRRVIELAPSSVGILIDRQKVQRSSTAVPSIYRVVVIFIGGADDREALFYGKRMARSHRVHLTLVRLIAPHMYTGENQWDNIMDSEALKQFKVHAYGNIEIRDETVKDGADTTHLVHEIEEAFDLILVGRSHNENLPQLSGLSEFTEFPELGSVGDITANSDITSPLSILVLQQQIKKS</sequence>
<dbReference type="PANTHER" id="PTHR32468">
    <property type="entry name" value="CATION/H + ANTIPORTER"/>
    <property type="match status" value="1"/>
</dbReference>
<comment type="similarity">
    <text evidence="9">Belongs to the monovalent cation:proton antiporter 2 (CPA2) transporter (TC 2.A.37) family. CHX (TC 2.A.37.4) subfamily.</text>
</comment>
<evidence type="ECO:0000259" key="13">
    <source>
        <dbReference type="Pfam" id="PF23259"/>
    </source>
</evidence>
<dbReference type="Proteomes" id="UP001454036">
    <property type="component" value="Unassembled WGS sequence"/>
</dbReference>
<dbReference type="EMBL" id="BAABME010011803">
    <property type="protein sequence ID" value="GAA0184313.1"/>
    <property type="molecule type" value="Genomic_DNA"/>
</dbReference>
<feature type="transmembrane region" description="Helical" evidence="10">
    <location>
        <begin position="197"/>
        <end position="219"/>
    </location>
</feature>
<feature type="transmembrane region" description="Helical" evidence="10">
    <location>
        <begin position="269"/>
        <end position="290"/>
    </location>
</feature>
<dbReference type="Pfam" id="PF00999">
    <property type="entry name" value="Na_H_Exchanger"/>
    <property type="match status" value="1"/>
</dbReference>
<dbReference type="InterPro" id="IPR057290">
    <property type="entry name" value="CHX17_C"/>
</dbReference>
<evidence type="ECO:0000256" key="10">
    <source>
        <dbReference type="SAM" id="Phobius"/>
    </source>
</evidence>
<dbReference type="GO" id="GO:0016020">
    <property type="term" value="C:membrane"/>
    <property type="evidence" value="ECO:0007669"/>
    <property type="project" value="UniProtKB-SubCell"/>
</dbReference>
<dbReference type="GO" id="GO:0006885">
    <property type="term" value="P:regulation of pH"/>
    <property type="evidence" value="ECO:0007669"/>
    <property type="project" value="TreeGrafter"/>
</dbReference>
<keyword evidence="15" id="KW-1185">Reference proteome</keyword>
<name>A0AAV3RTC6_LITER</name>
<comment type="caution">
    <text evidence="14">The sequence shown here is derived from an EMBL/GenBank/DDBJ whole genome shotgun (WGS) entry which is preliminary data.</text>
</comment>
<evidence type="ECO:0000256" key="4">
    <source>
        <dbReference type="ARBA" id="ARBA00022692"/>
    </source>
</evidence>
<dbReference type="GO" id="GO:0012505">
    <property type="term" value="C:endomembrane system"/>
    <property type="evidence" value="ECO:0007669"/>
    <property type="project" value="TreeGrafter"/>
</dbReference>
<dbReference type="GO" id="GO:0006813">
    <property type="term" value="P:potassium ion transport"/>
    <property type="evidence" value="ECO:0007669"/>
    <property type="project" value="UniProtKB-KW"/>
</dbReference>
<evidence type="ECO:0000256" key="5">
    <source>
        <dbReference type="ARBA" id="ARBA00022958"/>
    </source>
</evidence>
<evidence type="ECO:0000259" key="11">
    <source>
        <dbReference type="Pfam" id="PF00999"/>
    </source>
</evidence>
<feature type="domain" description="Cation/H(+) antiporter C-terminal" evidence="13">
    <location>
        <begin position="628"/>
        <end position="770"/>
    </location>
</feature>
<feature type="domain" description="Cation/H+ exchanger transmembrane" evidence="11">
    <location>
        <begin position="49"/>
        <end position="421"/>
    </location>
</feature>
<organism evidence="14 15">
    <name type="scientific">Lithospermum erythrorhizon</name>
    <name type="common">Purple gromwell</name>
    <name type="synonym">Lithospermum officinale var. erythrorhizon</name>
    <dbReference type="NCBI Taxonomy" id="34254"/>
    <lineage>
        <taxon>Eukaryota</taxon>
        <taxon>Viridiplantae</taxon>
        <taxon>Streptophyta</taxon>
        <taxon>Embryophyta</taxon>
        <taxon>Tracheophyta</taxon>
        <taxon>Spermatophyta</taxon>
        <taxon>Magnoliopsida</taxon>
        <taxon>eudicotyledons</taxon>
        <taxon>Gunneridae</taxon>
        <taxon>Pentapetalae</taxon>
        <taxon>asterids</taxon>
        <taxon>lamiids</taxon>
        <taxon>Boraginales</taxon>
        <taxon>Boraginaceae</taxon>
        <taxon>Boraginoideae</taxon>
        <taxon>Lithospermeae</taxon>
        <taxon>Lithospermum</taxon>
    </lineage>
</organism>
<evidence type="ECO:0000256" key="9">
    <source>
        <dbReference type="ARBA" id="ARBA00038341"/>
    </source>
</evidence>
<dbReference type="Pfam" id="PF23259">
    <property type="entry name" value="CHX17_C"/>
    <property type="match status" value="1"/>
</dbReference>
<feature type="transmembrane region" description="Helical" evidence="10">
    <location>
        <begin position="72"/>
        <end position="89"/>
    </location>
</feature>
<dbReference type="Pfam" id="PF23256">
    <property type="entry name" value="CHX17_2nd"/>
    <property type="match status" value="1"/>
</dbReference>
<evidence type="ECO:0000256" key="1">
    <source>
        <dbReference type="ARBA" id="ARBA00004141"/>
    </source>
</evidence>
<evidence type="ECO:0000313" key="14">
    <source>
        <dbReference type="EMBL" id="GAA0184313.1"/>
    </source>
</evidence>
<evidence type="ECO:0000313" key="15">
    <source>
        <dbReference type="Proteomes" id="UP001454036"/>
    </source>
</evidence>
<comment type="subcellular location">
    <subcellularLocation>
        <location evidence="1">Membrane</location>
        <topology evidence="1">Multi-pass membrane protein</topology>
    </subcellularLocation>
</comment>
<evidence type="ECO:0000259" key="12">
    <source>
        <dbReference type="Pfam" id="PF23256"/>
    </source>
</evidence>
<feature type="domain" description="Cation/H(+) antiporter central" evidence="12">
    <location>
        <begin position="514"/>
        <end position="613"/>
    </location>
</feature>
<protein>
    <submittedName>
        <fullName evidence="14">Transporter</fullName>
    </submittedName>
</protein>
<feature type="transmembrane region" description="Helical" evidence="10">
    <location>
        <begin position="131"/>
        <end position="152"/>
    </location>
</feature>
<feature type="transmembrane region" description="Helical" evidence="10">
    <location>
        <begin position="164"/>
        <end position="185"/>
    </location>
</feature>
<dbReference type="Gene3D" id="3.40.50.12370">
    <property type="match status" value="1"/>
</dbReference>
<dbReference type="Gene3D" id="1.20.1530.20">
    <property type="match status" value="1"/>
</dbReference>
<keyword evidence="2" id="KW-0813">Transport</keyword>
<feature type="transmembrane region" description="Helical" evidence="10">
    <location>
        <begin position="412"/>
        <end position="430"/>
    </location>
</feature>
<feature type="transmembrane region" description="Helical" evidence="10">
    <location>
        <begin position="231"/>
        <end position="249"/>
    </location>
</feature>
<keyword evidence="4 10" id="KW-0812">Transmembrane</keyword>
<feature type="transmembrane region" description="Helical" evidence="10">
    <location>
        <begin position="101"/>
        <end position="119"/>
    </location>
</feature>
<evidence type="ECO:0000256" key="8">
    <source>
        <dbReference type="ARBA" id="ARBA00023136"/>
    </source>
</evidence>
<dbReference type="GO" id="GO:1902600">
    <property type="term" value="P:proton transmembrane transport"/>
    <property type="evidence" value="ECO:0007669"/>
    <property type="project" value="InterPro"/>
</dbReference>
<proteinExistence type="inferred from homology"/>
<dbReference type="PANTHER" id="PTHR32468:SF22">
    <property type="entry name" value="CATION_H(+) ANTIPORTER 3-LIKE"/>
    <property type="match status" value="1"/>
</dbReference>
<dbReference type="InterPro" id="IPR057291">
    <property type="entry name" value="CHX17_2nd"/>
</dbReference>
<evidence type="ECO:0000256" key="6">
    <source>
        <dbReference type="ARBA" id="ARBA00022989"/>
    </source>
</evidence>